<name>A0AB34IIP0_PRYPA</name>
<evidence type="ECO:0000313" key="3">
    <source>
        <dbReference type="Proteomes" id="UP001515480"/>
    </source>
</evidence>
<proteinExistence type="predicted"/>
<reference evidence="2 3" key="1">
    <citation type="journal article" date="2024" name="Science">
        <title>Giant polyketide synthase enzymes in the biosynthesis of giant marine polyether toxins.</title>
        <authorList>
            <person name="Fallon T.R."/>
            <person name="Shende V.V."/>
            <person name="Wierzbicki I.H."/>
            <person name="Pendleton A.L."/>
            <person name="Watervoot N.F."/>
            <person name="Auber R.P."/>
            <person name="Gonzalez D.J."/>
            <person name="Wisecaver J.H."/>
            <person name="Moore B.S."/>
        </authorList>
    </citation>
    <scope>NUCLEOTIDE SEQUENCE [LARGE SCALE GENOMIC DNA]</scope>
    <source>
        <strain evidence="2 3">12B1</strain>
    </source>
</reference>
<keyword evidence="3" id="KW-1185">Reference proteome</keyword>
<sequence>MRSRSPPILSFISANQSATQKMNVPPAEVHLFTFIALKIPCAMCMRPDGSNPSYRMKLGFFESRRRSSPSETHSSPTLRINAYLRSSAASTPSADEASVDGDWCTGGDEAGVG</sequence>
<protein>
    <submittedName>
        <fullName evidence="2">Uncharacterized protein</fullName>
    </submittedName>
</protein>
<evidence type="ECO:0000313" key="2">
    <source>
        <dbReference type="EMBL" id="KAL1499186.1"/>
    </source>
</evidence>
<gene>
    <name evidence="2" type="ORF">AB1Y20_013695</name>
</gene>
<comment type="caution">
    <text evidence="2">The sequence shown here is derived from an EMBL/GenBank/DDBJ whole genome shotgun (WGS) entry which is preliminary data.</text>
</comment>
<organism evidence="2 3">
    <name type="scientific">Prymnesium parvum</name>
    <name type="common">Toxic golden alga</name>
    <dbReference type="NCBI Taxonomy" id="97485"/>
    <lineage>
        <taxon>Eukaryota</taxon>
        <taxon>Haptista</taxon>
        <taxon>Haptophyta</taxon>
        <taxon>Prymnesiophyceae</taxon>
        <taxon>Prymnesiales</taxon>
        <taxon>Prymnesiaceae</taxon>
        <taxon>Prymnesium</taxon>
    </lineage>
</organism>
<dbReference type="Proteomes" id="UP001515480">
    <property type="component" value="Unassembled WGS sequence"/>
</dbReference>
<dbReference type="AlphaFoldDB" id="A0AB34IIP0"/>
<accession>A0AB34IIP0</accession>
<dbReference type="EMBL" id="JBGBPQ010000026">
    <property type="protein sequence ID" value="KAL1499186.1"/>
    <property type="molecule type" value="Genomic_DNA"/>
</dbReference>
<evidence type="ECO:0000256" key="1">
    <source>
        <dbReference type="SAM" id="MobiDB-lite"/>
    </source>
</evidence>
<feature type="region of interest" description="Disordered" evidence="1">
    <location>
        <begin position="90"/>
        <end position="113"/>
    </location>
</feature>